<feature type="transmembrane region" description="Helical" evidence="8">
    <location>
        <begin position="298"/>
        <end position="323"/>
    </location>
</feature>
<evidence type="ECO:0000256" key="8">
    <source>
        <dbReference type="SAM" id="Phobius"/>
    </source>
</evidence>
<name>A0AAW1SA08_9CHLO</name>
<feature type="compositionally biased region" description="Basic residues" evidence="7">
    <location>
        <begin position="374"/>
        <end position="383"/>
    </location>
</feature>
<feature type="region of interest" description="Disordered" evidence="7">
    <location>
        <begin position="372"/>
        <end position="393"/>
    </location>
</feature>
<evidence type="ECO:0000313" key="9">
    <source>
        <dbReference type="EMBL" id="KAK9843074.1"/>
    </source>
</evidence>
<sequence length="441" mass="49495">MSKVDEDKPITRRVSEGSKTPRYREAEQLFNQSRTLSQRVATYNQRVVGECDALAEEVKQLQKTIEKALEAARDADEEAIADDVISELKHARAVVHGHGPGGDMRKLIKSRNPKLLTLLLGANTRVVTMQRNESIRLKEEYHAFRDRSAMCLVCFAAALITGLELSLSRMATGASLSLTPPMMVVVQLFLSWLLYWYTAMALRENVLKVNGSNIKGWWIQHHYWSIATCMLLLTLPVDSPAVQRCVRKMAWWSCLQGIVMILQNRYQRRRMYTRIALGKNAAMDVVSGESSGGYGQLLILYPMLFALQAFQLLIGAEMVSFTFPSLLNSEGWLDLESHESDLRGSRGVCLAGLMMLYMGLSNFRNTITTLMEKRSRRRTRSRSRSYQTLSKAAEQGRQAVRAAQVAVGFMAEPSALGWDQDHTAALGPPHVQGKSHARRGA</sequence>
<dbReference type="InterPro" id="IPR012926">
    <property type="entry name" value="TMEM120A/B"/>
</dbReference>
<keyword evidence="10" id="KW-1185">Reference proteome</keyword>
<comment type="subcellular location">
    <subcellularLocation>
        <location evidence="1">Membrane</location>
        <topology evidence="1">Multi-pass membrane protein</topology>
    </subcellularLocation>
</comment>
<evidence type="ECO:0000313" key="10">
    <source>
        <dbReference type="Proteomes" id="UP001438707"/>
    </source>
</evidence>
<evidence type="ECO:0000256" key="4">
    <source>
        <dbReference type="ARBA" id="ARBA00022989"/>
    </source>
</evidence>
<evidence type="ECO:0000256" key="3">
    <source>
        <dbReference type="ARBA" id="ARBA00022692"/>
    </source>
</evidence>
<feature type="transmembrane region" description="Helical" evidence="8">
    <location>
        <begin position="148"/>
        <end position="167"/>
    </location>
</feature>
<feature type="region of interest" description="Disordered" evidence="7">
    <location>
        <begin position="1"/>
        <end position="21"/>
    </location>
</feature>
<evidence type="ECO:0000256" key="2">
    <source>
        <dbReference type="ARBA" id="ARBA00009700"/>
    </source>
</evidence>
<feature type="compositionally biased region" description="Basic and acidic residues" evidence="7">
    <location>
        <begin position="1"/>
        <end position="16"/>
    </location>
</feature>
<feature type="transmembrane region" description="Helical" evidence="8">
    <location>
        <begin position="343"/>
        <end position="363"/>
    </location>
</feature>
<evidence type="ECO:0000256" key="7">
    <source>
        <dbReference type="SAM" id="MobiDB-lite"/>
    </source>
</evidence>
<dbReference type="EMBL" id="JALJOS010000002">
    <property type="protein sequence ID" value="KAK9843074.1"/>
    <property type="molecule type" value="Genomic_DNA"/>
</dbReference>
<feature type="transmembrane region" description="Helical" evidence="8">
    <location>
        <begin position="179"/>
        <end position="197"/>
    </location>
</feature>
<proteinExistence type="inferred from homology"/>
<evidence type="ECO:0000256" key="6">
    <source>
        <dbReference type="SAM" id="Coils"/>
    </source>
</evidence>
<dbReference type="PANTHER" id="PTHR21433:SF0">
    <property type="entry name" value="TRANSMEMBRANE PROTEIN 120 HOMOLOG"/>
    <property type="match status" value="1"/>
</dbReference>
<feature type="region of interest" description="Disordered" evidence="7">
    <location>
        <begin position="420"/>
        <end position="441"/>
    </location>
</feature>
<feature type="coiled-coil region" evidence="6">
    <location>
        <begin position="44"/>
        <end position="78"/>
    </location>
</feature>
<dbReference type="Pfam" id="PF07851">
    <property type="entry name" value="TMEM120A-B"/>
    <property type="match status" value="1"/>
</dbReference>
<reference evidence="9 10" key="1">
    <citation type="journal article" date="2024" name="Nat. Commun.">
        <title>Phylogenomics reveals the evolutionary origins of lichenization in chlorophyte algae.</title>
        <authorList>
            <person name="Puginier C."/>
            <person name="Libourel C."/>
            <person name="Otte J."/>
            <person name="Skaloud P."/>
            <person name="Haon M."/>
            <person name="Grisel S."/>
            <person name="Petersen M."/>
            <person name="Berrin J.G."/>
            <person name="Delaux P.M."/>
            <person name="Dal Grande F."/>
            <person name="Keller J."/>
        </authorList>
    </citation>
    <scope>NUCLEOTIDE SEQUENCE [LARGE SCALE GENOMIC DNA]</scope>
    <source>
        <strain evidence="9 10">SAG 2145</strain>
    </source>
</reference>
<dbReference type="AlphaFoldDB" id="A0AAW1SA08"/>
<keyword evidence="6" id="KW-0175">Coiled coil</keyword>
<evidence type="ECO:0000256" key="1">
    <source>
        <dbReference type="ARBA" id="ARBA00004141"/>
    </source>
</evidence>
<protein>
    <submittedName>
        <fullName evidence="9">Uncharacterized protein</fullName>
    </submittedName>
</protein>
<comment type="caution">
    <text evidence="9">The sequence shown here is derived from an EMBL/GenBank/DDBJ whole genome shotgun (WGS) entry which is preliminary data.</text>
</comment>
<dbReference type="PANTHER" id="PTHR21433">
    <property type="entry name" value="TRANSMEMBRANE PROTEIN INDUCED BY TUMOR NECROSIS FACTOR ALPHA"/>
    <property type="match status" value="1"/>
</dbReference>
<keyword evidence="5 8" id="KW-0472">Membrane</keyword>
<comment type="similarity">
    <text evidence="2">Belongs to the TMEM120 family.</text>
</comment>
<gene>
    <name evidence="9" type="ORF">WJX74_006565</name>
</gene>
<evidence type="ECO:0000256" key="5">
    <source>
        <dbReference type="ARBA" id="ARBA00023136"/>
    </source>
</evidence>
<keyword evidence="3 8" id="KW-0812">Transmembrane</keyword>
<accession>A0AAW1SA08</accession>
<organism evidence="9 10">
    <name type="scientific">Apatococcus lobatus</name>
    <dbReference type="NCBI Taxonomy" id="904363"/>
    <lineage>
        <taxon>Eukaryota</taxon>
        <taxon>Viridiplantae</taxon>
        <taxon>Chlorophyta</taxon>
        <taxon>core chlorophytes</taxon>
        <taxon>Trebouxiophyceae</taxon>
        <taxon>Chlorellales</taxon>
        <taxon>Chlorellaceae</taxon>
        <taxon>Apatococcus</taxon>
    </lineage>
</organism>
<dbReference type="GO" id="GO:0016020">
    <property type="term" value="C:membrane"/>
    <property type="evidence" value="ECO:0007669"/>
    <property type="project" value="UniProtKB-SubCell"/>
</dbReference>
<keyword evidence="4 8" id="KW-1133">Transmembrane helix</keyword>
<dbReference type="Proteomes" id="UP001438707">
    <property type="component" value="Unassembled WGS sequence"/>
</dbReference>